<dbReference type="WBParaSite" id="HPLM_0000036401-mRNA-1">
    <property type="protein sequence ID" value="HPLM_0000036401-mRNA-1"/>
    <property type="gene ID" value="HPLM_0000036401"/>
</dbReference>
<gene>
    <name evidence="1" type="ORF">HPLM_LOCUS365</name>
</gene>
<dbReference type="PANTHER" id="PTHR10492">
    <property type="match status" value="1"/>
</dbReference>
<name>A0A0N4VSU7_HAEPC</name>
<evidence type="ECO:0000313" key="2">
    <source>
        <dbReference type="Proteomes" id="UP000268014"/>
    </source>
</evidence>
<reference evidence="1 2" key="2">
    <citation type="submission" date="2018-11" db="EMBL/GenBank/DDBJ databases">
        <authorList>
            <consortium name="Pathogen Informatics"/>
        </authorList>
    </citation>
    <scope>NUCLEOTIDE SEQUENCE [LARGE SCALE GENOMIC DNA]</scope>
    <source>
        <strain evidence="1 2">MHpl1</strain>
    </source>
</reference>
<dbReference type="OrthoDB" id="5873345at2759"/>
<proteinExistence type="predicted"/>
<dbReference type="STRING" id="6290.A0A0N4VSU7"/>
<dbReference type="AlphaFoldDB" id="A0A0N4VSU7"/>
<sequence>MYKYVYKGPDQATLRMVRNENGFDNRVIDEIDEFVNARYVHLPDYQNVTFQGGREEEAVRGADDQDTTLTAFFKLNEETNFYVVNSLPQVPELFSFDQKERKWKMRLRQNRQIGRMYTADPSDVERYSLRILLLNRRGPKSFSDLRTVDGVVHDTFKEAAKALGLMNDDSHYESCLREASEFHMPAQLRSLFSSLLWFCSVSEPEQLWDKFKRMLAEDYIHRGIGEEEGVVRAYYDIIDKMAVCGKNLMSIISPSSHERPSLLNEEEFTVDEHTAHGR</sequence>
<dbReference type="EMBL" id="UZAF01000235">
    <property type="protein sequence ID" value="VDO05186.1"/>
    <property type="molecule type" value="Genomic_DNA"/>
</dbReference>
<accession>A0A0N4VSU7</accession>
<reference evidence="3" key="1">
    <citation type="submission" date="2017-02" db="UniProtKB">
        <authorList>
            <consortium name="WormBaseParasite"/>
        </authorList>
    </citation>
    <scope>IDENTIFICATION</scope>
</reference>
<organism evidence="3">
    <name type="scientific">Haemonchus placei</name>
    <name type="common">Barber's pole worm</name>
    <dbReference type="NCBI Taxonomy" id="6290"/>
    <lineage>
        <taxon>Eukaryota</taxon>
        <taxon>Metazoa</taxon>
        <taxon>Ecdysozoa</taxon>
        <taxon>Nematoda</taxon>
        <taxon>Chromadorea</taxon>
        <taxon>Rhabditida</taxon>
        <taxon>Rhabditina</taxon>
        <taxon>Rhabditomorpha</taxon>
        <taxon>Strongyloidea</taxon>
        <taxon>Trichostrongylidae</taxon>
        <taxon>Haemonchus</taxon>
    </lineage>
</organism>
<protein>
    <submittedName>
        <fullName evidence="3">Helitron_like_N domain-containing protein</fullName>
    </submittedName>
</protein>
<evidence type="ECO:0000313" key="3">
    <source>
        <dbReference type="WBParaSite" id="HPLM_0000036401-mRNA-1"/>
    </source>
</evidence>
<dbReference type="OMA" id="QGPTSYK"/>
<keyword evidence="2" id="KW-1185">Reference proteome</keyword>
<dbReference type="PANTHER" id="PTHR10492:SF57">
    <property type="entry name" value="ATP-DEPENDENT DNA HELICASE"/>
    <property type="match status" value="1"/>
</dbReference>
<evidence type="ECO:0000313" key="1">
    <source>
        <dbReference type="EMBL" id="VDO05186.1"/>
    </source>
</evidence>
<dbReference type="Proteomes" id="UP000268014">
    <property type="component" value="Unassembled WGS sequence"/>
</dbReference>